<dbReference type="Proteomes" id="UP000306954">
    <property type="component" value="Unassembled WGS sequence"/>
</dbReference>
<feature type="region of interest" description="Disordered" evidence="1">
    <location>
        <begin position="80"/>
        <end position="101"/>
    </location>
</feature>
<name>A0A4T0L4G6_WALIC</name>
<feature type="compositionally biased region" description="Polar residues" evidence="1">
    <location>
        <begin position="80"/>
        <end position="90"/>
    </location>
</feature>
<dbReference type="EMBL" id="SPOF01000058">
    <property type="protein sequence ID" value="TIB08477.1"/>
    <property type="molecule type" value="Genomic_DNA"/>
</dbReference>
<proteinExistence type="predicted"/>
<gene>
    <name evidence="2" type="ORF">E3P90_03672</name>
</gene>
<dbReference type="AlphaFoldDB" id="A0A4T0L4G6"/>
<accession>A0A4T0L4G6</accession>
<reference evidence="2 3" key="1">
    <citation type="submission" date="2019-03" db="EMBL/GenBank/DDBJ databases">
        <title>Sequencing 23 genomes of Wallemia ichthyophaga.</title>
        <authorList>
            <person name="Gostincar C."/>
        </authorList>
    </citation>
    <scope>NUCLEOTIDE SEQUENCE [LARGE SCALE GENOMIC DNA]</scope>
    <source>
        <strain evidence="2 3">EXF-8621</strain>
    </source>
</reference>
<sequence length="101" mass="11418">MYYRRSSRRIQNPSYHNKGVFQDMGVEINCTISLAAASLCHVYAEKVKTPAYFHLKSIEHRDYHSGLPRRSTARKTITLSTASLMNQSDPSRVPISGAQSM</sequence>
<evidence type="ECO:0000256" key="1">
    <source>
        <dbReference type="SAM" id="MobiDB-lite"/>
    </source>
</evidence>
<evidence type="ECO:0000313" key="2">
    <source>
        <dbReference type="EMBL" id="TIB08477.1"/>
    </source>
</evidence>
<evidence type="ECO:0000313" key="3">
    <source>
        <dbReference type="Proteomes" id="UP000306954"/>
    </source>
</evidence>
<comment type="caution">
    <text evidence="2">The sequence shown here is derived from an EMBL/GenBank/DDBJ whole genome shotgun (WGS) entry which is preliminary data.</text>
</comment>
<protein>
    <submittedName>
        <fullName evidence="2">Uncharacterized protein</fullName>
    </submittedName>
</protein>
<organism evidence="2 3">
    <name type="scientific">Wallemia ichthyophaga</name>
    <dbReference type="NCBI Taxonomy" id="245174"/>
    <lineage>
        <taxon>Eukaryota</taxon>
        <taxon>Fungi</taxon>
        <taxon>Dikarya</taxon>
        <taxon>Basidiomycota</taxon>
        <taxon>Wallemiomycotina</taxon>
        <taxon>Wallemiomycetes</taxon>
        <taxon>Wallemiales</taxon>
        <taxon>Wallemiaceae</taxon>
        <taxon>Wallemia</taxon>
    </lineage>
</organism>